<dbReference type="VEuPathDB" id="VectorBase:AMIN014442"/>
<protein>
    <recommendedName>
        <fullName evidence="4">Secreted protein</fullName>
    </recommendedName>
</protein>
<dbReference type="AlphaFoldDB" id="A0A182WP29"/>
<keyword evidence="3" id="KW-1185">Reference proteome</keyword>
<keyword evidence="1" id="KW-0732">Signal</keyword>
<reference evidence="3" key="1">
    <citation type="submission" date="2013-03" db="EMBL/GenBank/DDBJ databases">
        <title>The Genome Sequence of Anopheles minimus MINIMUS1.</title>
        <authorList>
            <consortium name="The Broad Institute Genomics Platform"/>
            <person name="Neafsey D.E."/>
            <person name="Walton C."/>
            <person name="Walker B."/>
            <person name="Young S.K."/>
            <person name="Zeng Q."/>
            <person name="Gargeya S."/>
            <person name="Fitzgerald M."/>
            <person name="Haas B."/>
            <person name="Abouelleil A."/>
            <person name="Allen A.W."/>
            <person name="Alvarado L."/>
            <person name="Arachchi H.M."/>
            <person name="Berlin A.M."/>
            <person name="Chapman S.B."/>
            <person name="Gainer-Dewar J."/>
            <person name="Goldberg J."/>
            <person name="Griggs A."/>
            <person name="Gujja S."/>
            <person name="Hansen M."/>
            <person name="Howarth C."/>
            <person name="Imamovic A."/>
            <person name="Ireland A."/>
            <person name="Larimer J."/>
            <person name="McCowan C."/>
            <person name="Murphy C."/>
            <person name="Pearson M."/>
            <person name="Poon T.W."/>
            <person name="Priest M."/>
            <person name="Roberts A."/>
            <person name="Saif S."/>
            <person name="Shea T."/>
            <person name="Sisk P."/>
            <person name="Sykes S."/>
            <person name="Wortman J."/>
            <person name="Nusbaum C."/>
            <person name="Birren B."/>
        </authorList>
    </citation>
    <scope>NUCLEOTIDE SEQUENCE [LARGE SCALE GENOMIC DNA]</scope>
    <source>
        <strain evidence="3">MINIMUS1</strain>
    </source>
</reference>
<evidence type="ECO:0000313" key="3">
    <source>
        <dbReference type="Proteomes" id="UP000075920"/>
    </source>
</evidence>
<evidence type="ECO:0000256" key="1">
    <source>
        <dbReference type="SAM" id="SignalP"/>
    </source>
</evidence>
<evidence type="ECO:0000313" key="2">
    <source>
        <dbReference type="EnsemblMetazoa" id="AMIN014442-PA"/>
    </source>
</evidence>
<sequence>MVVLLLLVDTDFFCSLLFAPFTDQTPLYVTRCGQRQCDTPPVSPTTLPFPFGAGFTKRSER</sequence>
<accession>A0A182WP29</accession>
<reference evidence="2" key="2">
    <citation type="submission" date="2020-05" db="UniProtKB">
        <authorList>
            <consortium name="EnsemblMetazoa"/>
        </authorList>
    </citation>
    <scope>IDENTIFICATION</scope>
    <source>
        <strain evidence="2">MINIMUS1</strain>
    </source>
</reference>
<feature type="signal peptide" evidence="1">
    <location>
        <begin position="1"/>
        <end position="24"/>
    </location>
</feature>
<organism evidence="2 3">
    <name type="scientific">Anopheles minimus</name>
    <dbReference type="NCBI Taxonomy" id="112268"/>
    <lineage>
        <taxon>Eukaryota</taxon>
        <taxon>Metazoa</taxon>
        <taxon>Ecdysozoa</taxon>
        <taxon>Arthropoda</taxon>
        <taxon>Hexapoda</taxon>
        <taxon>Insecta</taxon>
        <taxon>Pterygota</taxon>
        <taxon>Neoptera</taxon>
        <taxon>Endopterygota</taxon>
        <taxon>Diptera</taxon>
        <taxon>Nematocera</taxon>
        <taxon>Culicoidea</taxon>
        <taxon>Culicidae</taxon>
        <taxon>Anophelinae</taxon>
        <taxon>Anopheles</taxon>
    </lineage>
</organism>
<name>A0A182WP29_9DIPT</name>
<feature type="chain" id="PRO_5008141730" description="Secreted protein" evidence="1">
    <location>
        <begin position="25"/>
        <end position="61"/>
    </location>
</feature>
<evidence type="ECO:0008006" key="4">
    <source>
        <dbReference type="Google" id="ProtNLM"/>
    </source>
</evidence>
<proteinExistence type="predicted"/>
<dbReference type="EnsemblMetazoa" id="AMIN014442-RA">
    <property type="protein sequence ID" value="AMIN014442-PA"/>
    <property type="gene ID" value="AMIN014442"/>
</dbReference>
<dbReference type="Proteomes" id="UP000075920">
    <property type="component" value="Unassembled WGS sequence"/>
</dbReference>